<evidence type="ECO:0000313" key="4">
    <source>
        <dbReference type="EMBL" id="KND60982.1"/>
    </source>
</evidence>
<dbReference type="Gene3D" id="1.10.10.2690">
    <property type="match status" value="1"/>
</dbReference>
<evidence type="ECO:0000256" key="1">
    <source>
        <dbReference type="ARBA" id="ARBA00023015"/>
    </source>
</evidence>
<sequence>MKIQRKLTPEEFEAIKPRLKRMSQRNVDAAYQVLVNDKTQSEIARELGVTQQSIGDAVNAVWKHFQKHYEQESGLAIPSDWIKVSALLPPEMAKVVTQMEKSARDKLRKDQR</sequence>
<feature type="domain" description="TrfB transcriptional repressor protein" evidence="3">
    <location>
        <begin position="7"/>
        <end position="96"/>
    </location>
</feature>
<keyword evidence="1" id="KW-0805">Transcription regulation</keyword>
<gene>
    <name evidence="4" type="ORF">BVER_00865c</name>
</gene>
<keyword evidence="5" id="KW-1185">Reference proteome</keyword>
<dbReference type="PATRIC" id="fig|242163.4.peg.4870"/>
<evidence type="ECO:0000256" key="2">
    <source>
        <dbReference type="ARBA" id="ARBA00023163"/>
    </source>
</evidence>
<dbReference type="InterPro" id="IPR032428">
    <property type="entry name" value="TrfB"/>
</dbReference>
<dbReference type="InterPro" id="IPR053721">
    <property type="entry name" value="Fimbrial_Adhesin_Reg"/>
</dbReference>
<dbReference type="RefSeq" id="WP_050453137.1">
    <property type="nucleotide sequence ID" value="NZ_LFJJ01000037.1"/>
</dbReference>
<name>A0A0L0ME49_9BURK</name>
<dbReference type="InterPro" id="IPR013324">
    <property type="entry name" value="RNA_pol_sigma_r3/r4-like"/>
</dbReference>
<comment type="caution">
    <text evidence="4">The sequence shown here is derived from an EMBL/GenBank/DDBJ whole genome shotgun (WGS) entry which is preliminary data.</text>
</comment>
<dbReference type="OrthoDB" id="9154897at2"/>
<proteinExistence type="predicted"/>
<evidence type="ECO:0000313" key="5">
    <source>
        <dbReference type="Proteomes" id="UP000036959"/>
    </source>
</evidence>
<keyword evidence="2" id="KW-0804">Transcription</keyword>
<accession>A0A0L0ME49</accession>
<protein>
    <recommendedName>
        <fullName evidence="3">TrfB transcriptional repressor protein domain-containing protein</fullName>
    </recommendedName>
</protein>
<dbReference type="Pfam" id="PF16509">
    <property type="entry name" value="KORA"/>
    <property type="match status" value="1"/>
</dbReference>
<dbReference type="AlphaFoldDB" id="A0A0L0ME49"/>
<reference evidence="5" key="1">
    <citation type="submission" date="2015-06" db="EMBL/GenBank/DDBJ databases">
        <title>Comparative genomics of Burkholderia leaf nodule symbionts.</title>
        <authorList>
            <person name="Carlier A."/>
            <person name="Eberl L."/>
            <person name="Pinto-Carbo M."/>
        </authorList>
    </citation>
    <scope>NUCLEOTIDE SEQUENCE [LARGE SCALE GENOMIC DNA]</scope>
    <source>
        <strain evidence="5">UZHbot4</strain>
    </source>
</reference>
<dbReference type="SUPFAM" id="SSF88659">
    <property type="entry name" value="Sigma3 and sigma4 domains of RNA polymerase sigma factors"/>
    <property type="match status" value="1"/>
</dbReference>
<evidence type="ECO:0000259" key="3">
    <source>
        <dbReference type="Pfam" id="PF16509"/>
    </source>
</evidence>
<dbReference type="Proteomes" id="UP000036959">
    <property type="component" value="Unassembled WGS sequence"/>
</dbReference>
<dbReference type="EMBL" id="LFJJ01000037">
    <property type="protein sequence ID" value="KND60982.1"/>
    <property type="molecule type" value="Genomic_DNA"/>
</dbReference>
<organism evidence="4 5">
    <name type="scientific">Candidatus Burkholderia verschuerenii</name>
    <dbReference type="NCBI Taxonomy" id="242163"/>
    <lineage>
        <taxon>Bacteria</taxon>
        <taxon>Pseudomonadati</taxon>
        <taxon>Pseudomonadota</taxon>
        <taxon>Betaproteobacteria</taxon>
        <taxon>Burkholderiales</taxon>
        <taxon>Burkholderiaceae</taxon>
        <taxon>Burkholderia</taxon>
    </lineage>
</organism>